<evidence type="ECO:0000313" key="1">
    <source>
        <dbReference type="EMBL" id="XBS70862.1"/>
    </source>
</evidence>
<accession>A0AAU7QD58</accession>
<reference evidence="1" key="1">
    <citation type="submission" date="2024-06" db="EMBL/GenBank/DDBJ databases">
        <authorList>
            <person name="Coelho C."/>
            <person name="Bento M."/>
            <person name="Garcia E."/>
            <person name="Camelo A."/>
            <person name="Brandao I."/>
            <person name="Espirito Santo C."/>
            <person name="Trovao J."/>
            <person name="Verissimo A."/>
            <person name="Costa J."/>
            <person name="Tiago I."/>
        </authorList>
    </citation>
    <scope>NUCLEOTIDE SEQUENCE</scope>
    <source>
        <strain evidence="1">KWT182</strain>
    </source>
</reference>
<organism evidence="1">
    <name type="scientific">Acerihabitans sp. KWT182</name>
    <dbReference type="NCBI Taxonomy" id="3157919"/>
    <lineage>
        <taxon>Bacteria</taxon>
        <taxon>Pseudomonadati</taxon>
        <taxon>Pseudomonadota</taxon>
        <taxon>Gammaproteobacteria</taxon>
        <taxon>Enterobacterales</taxon>
        <taxon>Pectobacteriaceae</taxon>
        <taxon>Acerihabitans</taxon>
    </lineage>
</organism>
<gene>
    <name evidence="1" type="ORF">ABK905_07240</name>
</gene>
<sequence>MEQLRKINEEKYSYILRDDIKKMFEGLVGCTTDAISNISNACTMVAYHTKGGLLNKLRDIRDGMINSIVADFVRRRHTNKSPATEIHYANVYKKLLQDTEWSVGIPIVEIFINNEERKMIDGFFIDLKEILLNVISYDRIIVHYGSKVYQTCQEIVSVSESHVGENKTALTNKGYKALIDYTLSVSECIKGEDIITRQKDNSMFLKPNANAIHCAIAEALALQKR</sequence>
<protein>
    <submittedName>
        <fullName evidence="1">Uncharacterized protein</fullName>
    </submittedName>
</protein>
<proteinExistence type="predicted"/>
<dbReference type="AlphaFoldDB" id="A0AAU7QD58"/>
<dbReference type="EMBL" id="CP157947">
    <property type="protein sequence ID" value="XBS70862.1"/>
    <property type="molecule type" value="Genomic_DNA"/>
</dbReference>
<name>A0AAU7QD58_9GAMM</name>